<reference evidence="2" key="2">
    <citation type="submission" date="2016-10" db="EMBL/GenBank/DDBJ databases">
        <authorList>
            <person name="de Groot N.N."/>
        </authorList>
    </citation>
    <scope>NUCLEOTIDE SEQUENCE [LARGE SCALE GENOMIC DNA]</scope>
    <source>
        <strain evidence="2">CCBAU85039</strain>
    </source>
</reference>
<proteinExistence type="predicted"/>
<dbReference type="EMBL" id="FOCV01000028">
    <property type="protein sequence ID" value="SEO88265.1"/>
    <property type="molecule type" value="Genomic_DNA"/>
</dbReference>
<dbReference type="Proteomes" id="UP000183063">
    <property type="component" value="Unassembled WGS sequence"/>
</dbReference>
<accession>A0A1H8TBS5</accession>
<organism evidence="2 4">
    <name type="scientific">Rhizobium tibeticum</name>
    <dbReference type="NCBI Taxonomy" id="501024"/>
    <lineage>
        <taxon>Bacteria</taxon>
        <taxon>Pseudomonadati</taxon>
        <taxon>Pseudomonadota</taxon>
        <taxon>Alphaproteobacteria</taxon>
        <taxon>Hyphomicrobiales</taxon>
        <taxon>Rhizobiaceae</taxon>
        <taxon>Rhizobium/Agrobacterium group</taxon>
        <taxon>Rhizobium</taxon>
    </lineage>
</organism>
<keyword evidence="5" id="KW-1185">Reference proteome</keyword>
<reference evidence="3 5" key="3">
    <citation type="submission" date="2016-10" db="EMBL/GenBank/DDBJ databases">
        <authorList>
            <person name="Varghese N."/>
            <person name="Submissions S."/>
        </authorList>
    </citation>
    <scope>NUCLEOTIDE SEQUENCE [LARGE SCALE GENOMIC DNA]</scope>
    <source>
        <strain evidence="3 5">CGMCC 1.7071</strain>
    </source>
</reference>
<sequence>MMTKDWRPLLSGDGYDQPPVGQCKAQPVGSAAMANGRKAVVVQEVKNRDSLFAFLFFVRLPSGRPVERYRTKPKAGPSHGRGRHRTLRFGASVAFATSPSRLAKR</sequence>
<evidence type="ECO:0000313" key="4">
    <source>
        <dbReference type="Proteomes" id="UP000183063"/>
    </source>
</evidence>
<evidence type="ECO:0000313" key="2">
    <source>
        <dbReference type="EMBL" id="SEI14656.1"/>
    </source>
</evidence>
<dbReference type="AlphaFoldDB" id="A0A1H8TBS5"/>
<evidence type="ECO:0000256" key="1">
    <source>
        <dbReference type="SAM" id="MobiDB-lite"/>
    </source>
</evidence>
<dbReference type="Proteomes" id="UP000198939">
    <property type="component" value="Unassembled WGS sequence"/>
</dbReference>
<protein>
    <submittedName>
        <fullName evidence="2">Uncharacterized protein</fullName>
    </submittedName>
</protein>
<gene>
    <name evidence="2" type="ORF">RTCCBAU85039_5120</name>
    <name evidence="3" type="ORF">SAMN05216228_102819</name>
</gene>
<name>A0A1H8TBS5_9HYPH</name>
<reference evidence="4" key="1">
    <citation type="submission" date="2016-10" db="EMBL/GenBank/DDBJ databases">
        <authorList>
            <person name="Wibberg D."/>
        </authorList>
    </citation>
    <scope>NUCLEOTIDE SEQUENCE [LARGE SCALE GENOMIC DNA]</scope>
</reference>
<dbReference type="EMBL" id="FNXB01000037">
    <property type="protein sequence ID" value="SEI14656.1"/>
    <property type="molecule type" value="Genomic_DNA"/>
</dbReference>
<evidence type="ECO:0000313" key="5">
    <source>
        <dbReference type="Proteomes" id="UP000198939"/>
    </source>
</evidence>
<evidence type="ECO:0000313" key="3">
    <source>
        <dbReference type="EMBL" id="SEO88265.1"/>
    </source>
</evidence>
<feature type="region of interest" description="Disordered" evidence="1">
    <location>
        <begin position="1"/>
        <end position="22"/>
    </location>
</feature>